<name>X1S5E5_9ZZZZ</name>
<comment type="caution">
    <text evidence="1">The sequence shown here is derived from an EMBL/GenBank/DDBJ whole genome shotgun (WGS) entry which is preliminary data.</text>
</comment>
<protein>
    <submittedName>
        <fullName evidence="1">Uncharacterized protein</fullName>
    </submittedName>
</protein>
<organism evidence="1">
    <name type="scientific">marine sediment metagenome</name>
    <dbReference type="NCBI Taxonomy" id="412755"/>
    <lineage>
        <taxon>unclassified sequences</taxon>
        <taxon>metagenomes</taxon>
        <taxon>ecological metagenomes</taxon>
    </lineage>
</organism>
<sequence>MIFGHNPDFTGLVNYFVPDYIDNVPTSGVVGLEFETDDWQKTDNTNLKKYFFEYPKKLMKH</sequence>
<gene>
    <name evidence="1" type="ORF">S12H4_39561</name>
</gene>
<accession>X1S5E5</accession>
<proteinExistence type="predicted"/>
<dbReference type="EMBL" id="BARW01023916">
    <property type="protein sequence ID" value="GAI88123.1"/>
    <property type="molecule type" value="Genomic_DNA"/>
</dbReference>
<evidence type="ECO:0000313" key="1">
    <source>
        <dbReference type="EMBL" id="GAI88123.1"/>
    </source>
</evidence>
<reference evidence="1" key="1">
    <citation type="journal article" date="2014" name="Front. Microbiol.">
        <title>High frequency of phylogenetically diverse reductive dehalogenase-homologous genes in deep subseafloor sedimentary metagenomes.</title>
        <authorList>
            <person name="Kawai M."/>
            <person name="Futagami T."/>
            <person name="Toyoda A."/>
            <person name="Takaki Y."/>
            <person name="Nishi S."/>
            <person name="Hori S."/>
            <person name="Arai W."/>
            <person name="Tsubouchi T."/>
            <person name="Morono Y."/>
            <person name="Uchiyama I."/>
            <person name="Ito T."/>
            <person name="Fujiyama A."/>
            <person name="Inagaki F."/>
            <person name="Takami H."/>
        </authorList>
    </citation>
    <scope>NUCLEOTIDE SEQUENCE</scope>
    <source>
        <strain evidence="1">Expedition CK06-06</strain>
    </source>
</reference>
<dbReference type="AlphaFoldDB" id="X1S5E5"/>